<protein>
    <recommendedName>
        <fullName evidence="6">Protein kinase domain-containing protein</fullName>
    </recommendedName>
</protein>
<evidence type="ECO:0000256" key="2">
    <source>
        <dbReference type="ARBA" id="ARBA00022741"/>
    </source>
</evidence>
<evidence type="ECO:0000256" key="4">
    <source>
        <dbReference type="ARBA" id="ARBA00022840"/>
    </source>
</evidence>
<dbReference type="InterPro" id="IPR000719">
    <property type="entry name" value="Prot_kinase_dom"/>
</dbReference>
<dbReference type="InterPro" id="IPR011009">
    <property type="entry name" value="Kinase-like_dom_sf"/>
</dbReference>
<dbReference type="GO" id="GO:0004674">
    <property type="term" value="F:protein serine/threonine kinase activity"/>
    <property type="evidence" value="ECO:0007669"/>
    <property type="project" value="TreeGrafter"/>
</dbReference>
<dbReference type="GO" id="GO:0005524">
    <property type="term" value="F:ATP binding"/>
    <property type="evidence" value="ECO:0007669"/>
    <property type="project" value="UniProtKB-KW"/>
</dbReference>
<dbReference type="InterPro" id="IPR008271">
    <property type="entry name" value="Ser/Thr_kinase_AS"/>
</dbReference>
<dbReference type="AlphaFoldDB" id="A0A7S2PI98"/>
<feature type="compositionally biased region" description="Low complexity" evidence="5">
    <location>
        <begin position="435"/>
        <end position="447"/>
    </location>
</feature>
<feature type="compositionally biased region" description="Polar residues" evidence="5">
    <location>
        <begin position="459"/>
        <end position="471"/>
    </location>
</feature>
<evidence type="ECO:0000313" key="7">
    <source>
        <dbReference type="EMBL" id="CAD9599677.1"/>
    </source>
</evidence>
<proteinExistence type="predicted"/>
<evidence type="ECO:0000259" key="6">
    <source>
        <dbReference type="PROSITE" id="PS50011"/>
    </source>
</evidence>
<evidence type="ECO:0000256" key="3">
    <source>
        <dbReference type="ARBA" id="ARBA00022777"/>
    </source>
</evidence>
<dbReference type="SMART" id="SM00220">
    <property type="entry name" value="S_TKc"/>
    <property type="match status" value="1"/>
</dbReference>
<dbReference type="PROSITE" id="PS00108">
    <property type="entry name" value="PROTEIN_KINASE_ST"/>
    <property type="match status" value="1"/>
</dbReference>
<dbReference type="PROSITE" id="PS50011">
    <property type="entry name" value="PROTEIN_KINASE_DOM"/>
    <property type="match status" value="1"/>
</dbReference>
<reference evidence="7" key="1">
    <citation type="submission" date="2021-01" db="EMBL/GenBank/DDBJ databases">
        <authorList>
            <person name="Corre E."/>
            <person name="Pelletier E."/>
            <person name="Niang G."/>
            <person name="Scheremetjew M."/>
            <person name="Finn R."/>
            <person name="Kale V."/>
            <person name="Holt S."/>
            <person name="Cochrane G."/>
            <person name="Meng A."/>
            <person name="Brown T."/>
            <person name="Cohen L."/>
        </authorList>
    </citation>
    <scope>NUCLEOTIDE SEQUENCE</scope>
    <source>
        <strain evidence="7">B650</strain>
    </source>
</reference>
<dbReference type="CDD" id="cd13999">
    <property type="entry name" value="STKc_MAP3K-like"/>
    <property type="match status" value="1"/>
</dbReference>
<feature type="compositionally biased region" description="Basic and acidic residues" evidence="5">
    <location>
        <begin position="244"/>
        <end position="260"/>
    </location>
</feature>
<dbReference type="PANTHER" id="PTHR44329:SF288">
    <property type="entry name" value="MITOGEN-ACTIVATED PROTEIN KINASE KINASE KINASE 20"/>
    <property type="match status" value="1"/>
</dbReference>
<sequence>MGDFSQQSNKTRIYEILRTSIRYIHCLQKERGVSSLHCGSGGEQLQAVRFVDEDEGPSLFLRKNTSSFNSLASSHGSNSGLYATNCIRKSFKDISVSSRQATDAALILLSRALRQQPKAGCTRSSVGGGTVAAVDGDNLDVSLSASSRNKLRNEQGYPDFGLDEGKMRDELVTTRAVLNNAISSSSPDQPRTLLQLSFQVYQSYNKLVTDVTQSVSQLVQREITQFGTGIYADVNRPRVGSLKESTKSDVEANGEKSKIEKRNRRSKTLSSNMVLMSLQHDSDGFEYTSLLGLLLSFVQMKESTGHERAILSVLLAVPDKAVDIARTEFRYIFNDIVMLVEAQKTLSNSLKMTNREIRHGSYGALSVLVEEAIMPPAEMKKLLDLVRADFDLNELRKSIGVYDFVDTWTLYIDRLHSTELLLLEEIEPLMTAGGLSTSESLSTRLTSNTGDKPMERKTSTSSFTSALSRLSNSGRQCRPNIVAVEDDDIDLQVLSVKEKEPSSASYSRSTSRHSTESDPEEEDSDEANASPTGITEEPVIEEGWNIPLTEIKFLKRIGSGGASTNYLANWQSEKVCVKVASVTKLGLDGWRTEVNSLQRVHHPNIIRLLGTIYNVQPLTCCLVLEYCNLGDLGTILADTKQYPDLPPDCFNKISHDIASGMKYLHSRNVLHRDIKPANLLLSGELVKGKYSAKLTDFGVAKFSNFQSIETNQAPATYDTELTAETGTYRYMAPEVIRHETYSFEADVYSFALVLWSLFTRQEPFYKYDPIEAARQVALEEARPRISSKIPDIIAKMIVRCWSDPPSARPSFDAICKELISMKKLFGAS</sequence>
<accession>A0A7S2PI98</accession>
<gene>
    <name evidence="7" type="ORF">LDAN0321_LOCUS16253</name>
</gene>
<feature type="compositionally biased region" description="Acidic residues" evidence="5">
    <location>
        <begin position="517"/>
        <end position="526"/>
    </location>
</feature>
<keyword evidence="2" id="KW-0547">Nucleotide-binding</keyword>
<evidence type="ECO:0000256" key="1">
    <source>
        <dbReference type="ARBA" id="ARBA00022679"/>
    </source>
</evidence>
<dbReference type="Pfam" id="PF00069">
    <property type="entry name" value="Pkinase"/>
    <property type="match status" value="1"/>
</dbReference>
<keyword evidence="3" id="KW-0418">Kinase</keyword>
<feature type="region of interest" description="Disordered" evidence="5">
    <location>
        <begin position="494"/>
        <end position="539"/>
    </location>
</feature>
<dbReference type="InterPro" id="IPR051681">
    <property type="entry name" value="Ser/Thr_Kinases-Pseudokinases"/>
</dbReference>
<dbReference type="Gene3D" id="1.10.510.10">
    <property type="entry name" value="Transferase(Phosphotransferase) domain 1"/>
    <property type="match status" value="1"/>
</dbReference>
<dbReference type="EMBL" id="HBGY01026277">
    <property type="protein sequence ID" value="CAD9599677.1"/>
    <property type="molecule type" value="Transcribed_RNA"/>
</dbReference>
<keyword evidence="1" id="KW-0808">Transferase</keyword>
<dbReference type="SUPFAM" id="SSF56112">
    <property type="entry name" value="Protein kinase-like (PK-like)"/>
    <property type="match status" value="1"/>
</dbReference>
<evidence type="ECO:0000256" key="5">
    <source>
        <dbReference type="SAM" id="MobiDB-lite"/>
    </source>
</evidence>
<feature type="region of interest" description="Disordered" evidence="5">
    <location>
        <begin position="242"/>
        <end position="264"/>
    </location>
</feature>
<keyword evidence="4" id="KW-0067">ATP-binding</keyword>
<feature type="domain" description="Protein kinase" evidence="6">
    <location>
        <begin position="551"/>
        <end position="825"/>
    </location>
</feature>
<name>A0A7S2PI98_9STRA</name>
<organism evidence="7">
    <name type="scientific">Leptocylindrus danicus</name>
    <dbReference type="NCBI Taxonomy" id="163516"/>
    <lineage>
        <taxon>Eukaryota</taxon>
        <taxon>Sar</taxon>
        <taxon>Stramenopiles</taxon>
        <taxon>Ochrophyta</taxon>
        <taxon>Bacillariophyta</taxon>
        <taxon>Coscinodiscophyceae</taxon>
        <taxon>Chaetocerotophycidae</taxon>
        <taxon>Leptocylindrales</taxon>
        <taxon>Leptocylindraceae</taxon>
        <taxon>Leptocylindrus</taxon>
    </lineage>
</organism>
<feature type="region of interest" description="Disordered" evidence="5">
    <location>
        <begin position="434"/>
        <end position="471"/>
    </location>
</feature>
<dbReference type="PANTHER" id="PTHR44329">
    <property type="entry name" value="SERINE/THREONINE-PROTEIN KINASE TNNI3K-RELATED"/>
    <property type="match status" value="1"/>
</dbReference>